<dbReference type="AlphaFoldDB" id="A0A151Y2X2"/>
<organism evidence="1 2">
    <name type="scientific">Acinetobacter pragensis</name>
    <dbReference type="NCBI Taxonomy" id="1806892"/>
    <lineage>
        <taxon>Bacteria</taxon>
        <taxon>Pseudomonadati</taxon>
        <taxon>Pseudomonadota</taxon>
        <taxon>Gammaproteobacteria</taxon>
        <taxon>Moraxellales</taxon>
        <taxon>Moraxellaceae</taxon>
        <taxon>Acinetobacter</taxon>
    </lineage>
</organism>
<proteinExistence type="predicted"/>
<reference evidence="1 2" key="1">
    <citation type="submission" date="2016-03" db="EMBL/GenBank/DDBJ databases">
        <title>Acinetobacter genomospecies 28 strain ANC 4149.</title>
        <authorList>
            <person name="Radolfova-Krizova L."/>
            <person name="Nemec A."/>
        </authorList>
    </citation>
    <scope>NUCLEOTIDE SEQUENCE [LARGE SCALE GENOMIC DNA]</scope>
    <source>
        <strain evidence="1 2">ANC 4149</strain>
    </source>
</reference>
<comment type="caution">
    <text evidence="1">The sequence shown here is derived from an EMBL/GenBank/DDBJ whole genome shotgun (WGS) entry which is preliminary data.</text>
</comment>
<protein>
    <submittedName>
        <fullName evidence="1">Uncharacterized protein</fullName>
    </submittedName>
</protein>
<accession>A0A151Y2X2</accession>
<evidence type="ECO:0000313" key="1">
    <source>
        <dbReference type="EMBL" id="KYQ72329.1"/>
    </source>
</evidence>
<sequence length="300" mass="33878">MNLFEALKLIPTQPAEDAVIPASLFGAFRRKSISFFNGLTDEKTIVYWFQSKTFTIDLRLKNQRDTPLTERQGWIGETLWEPEAELLSWCVAKNGNFQNHIQWPEPAKLHTVGNCILEFSPNNTYVEDWRQQADSGVFLGLRIQSAQHLATGKQIALDGGLIICGQYMAYAQSRLPELQNQLSEYSNLNEAVQLSADTSATVKAIENFEVSISLANQKIDYSTQSFKTGQQMLLDDFEVLDAQTLSQQKMINGEPYTVLFKVDTYAPHYEFQRSTSASSACENWYAAEQNHLAFHAAAVK</sequence>
<dbReference type="OrthoDB" id="6992731at2"/>
<name>A0A151Y2X2_9GAMM</name>
<keyword evidence="2" id="KW-1185">Reference proteome</keyword>
<evidence type="ECO:0000313" key="2">
    <source>
        <dbReference type="Proteomes" id="UP000076276"/>
    </source>
</evidence>
<dbReference type="EMBL" id="LUAW01000016">
    <property type="protein sequence ID" value="KYQ72329.1"/>
    <property type="molecule type" value="Genomic_DNA"/>
</dbReference>
<gene>
    <name evidence="1" type="ORF">AZH43_10345</name>
</gene>
<dbReference type="RefSeq" id="WP_067668158.1">
    <property type="nucleotide sequence ID" value="NZ_CBCSIK010000010.1"/>
</dbReference>
<dbReference type="Proteomes" id="UP000076276">
    <property type="component" value="Unassembled WGS sequence"/>
</dbReference>
<dbReference type="STRING" id="1806892.AZH43_10345"/>